<protein>
    <submittedName>
        <fullName evidence="1">Uncharacterized protein</fullName>
    </submittedName>
</protein>
<dbReference type="EMBL" id="MN740474">
    <property type="protein sequence ID" value="QHU28810.1"/>
    <property type="molecule type" value="Genomic_DNA"/>
</dbReference>
<name>A0A6C0LEJ6_9ZZZZ</name>
<organism evidence="1">
    <name type="scientific">viral metagenome</name>
    <dbReference type="NCBI Taxonomy" id="1070528"/>
    <lineage>
        <taxon>unclassified sequences</taxon>
        <taxon>metagenomes</taxon>
        <taxon>organismal metagenomes</taxon>
    </lineage>
</organism>
<reference evidence="1" key="1">
    <citation type="journal article" date="2020" name="Nature">
        <title>Giant virus diversity and host interactions through global metagenomics.</title>
        <authorList>
            <person name="Schulz F."/>
            <person name="Roux S."/>
            <person name="Paez-Espino D."/>
            <person name="Jungbluth S."/>
            <person name="Walsh D.A."/>
            <person name="Denef V.J."/>
            <person name="McMahon K.D."/>
            <person name="Konstantinidis K.T."/>
            <person name="Eloe-Fadrosh E.A."/>
            <person name="Kyrpides N.C."/>
            <person name="Woyke T."/>
        </authorList>
    </citation>
    <scope>NUCLEOTIDE SEQUENCE</scope>
    <source>
        <strain evidence="1">GVMAG-M-3300027791-30</strain>
    </source>
</reference>
<sequence>MSSLRATNTFKTIKKMVKKSKYFDEDKTRFI</sequence>
<dbReference type="AlphaFoldDB" id="A0A6C0LEJ6"/>
<accession>A0A6C0LEJ6</accession>
<evidence type="ECO:0000313" key="1">
    <source>
        <dbReference type="EMBL" id="QHU28810.1"/>
    </source>
</evidence>
<proteinExistence type="predicted"/>